<evidence type="ECO:0000259" key="1">
    <source>
        <dbReference type="SMART" id="SM00198"/>
    </source>
</evidence>
<accession>F4R752</accession>
<sequence length="293" mass="32586">MISYLTWLCSGIDNQAYYDSVNPRLGILGEQISSLLSTFSGIKLLSQVSNQERSNLGHHGGSEDQVLAISGYDDSDDHINNIFDRSLLHQERGGTSDSSVGETLKNMAELQMNLDKDQKLEYTAGNLNYDLSMQGDMSDDTITEATNLKLLRREESTASDIWVKWHNFHRKKFAAPDLSWDPELANRAQKFTNRCNFEHSKPERNGPHYGENLFAGASDIRGIVDAWVNGPNEAGSYNPGAPSYSHFTQVVWRETTQVGCAISACDDVGHFSGSKVYQKMGKKASIVACVYFP</sequence>
<dbReference type="InterPro" id="IPR001283">
    <property type="entry name" value="CRISP-related"/>
</dbReference>
<feature type="domain" description="SCP" evidence="1">
    <location>
        <begin position="157"/>
        <end position="293"/>
    </location>
</feature>
<evidence type="ECO:0000313" key="3">
    <source>
        <dbReference type="Proteomes" id="UP000001072"/>
    </source>
</evidence>
<keyword evidence="3" id="KW-1185">Reference proteome</keyword>
<reference evidence="3" key="1">
    <citation type="journal article" date="2011" name="Proc. Natl. Acad. Sci. U.S.A.">
        <title>Obligate biotrophy features unraveled by the genomic analysis of rust fungi.</title>
        <authorList>
            <person name="Duplessis S."/>
            <person name="Cuomo C.A."/>
            <person name="Lin Y.-C."/>
            <person name="Aerts A."/>
            <person name="Tisserant E."/>
            <person name="Veneault-Fourrey C."/>
            <person name="Joly D.L."/>
            <person name="Hacquard S."/>
            <person name="Amselem J."/>
            <person name="Cantarel B.L."/>
            <person name="Chiu R."/>
            <person name="Coutinho P.M."/>
            <person name="Feau N."/>
            <person name="Field M."/>
            <person name="Frey P."/>
            <person name="Gelhaye E."/>
            <person name="Goldberg J."/>
            <person name="Grabherr M.G."/>
            <person name="Kodira C.D."/>
            <person name="Kohler A."/>
            <person name="Kuees U."/>
            <person name="Lindquist E.A."/>
            <person name="Lucas S.M."/>
            <person name="Mago R."/>
            <person name="Mauceli E."/>
            <person name="Morin E."/>
            <person name="Murat C."/>
            <person name="Pangilinan J.L."/>
            <person name="Park R."/>
            <person name="Pearson M."/>
            <person name="Quesneville H."/>
            <person name="Rouhier N."/>
            <person name="Sakthikumar S."/>
            <person name="Salamov A.A."/>
            <person name="Schmutz J."/>
            <person name="Selles B."/>
            <person name="Shapiro H."/>
            <person name="Tanguay P."/>
            <person name="Tuskan G.A."/>
            <person name="Henrissat B."/>
            <person name="Van de Peer Y."/>
            <person name="Rouze P."/>
            <person name="Ellis J.G."/>
            <person name="Dodds P.N."/>
            <person name="Schein J.E."/>
            <person name="Zhong S."/>
            <person name="Hamelin R.C."/>
            <person name="Grigoriev I.V."/>
            <person name="Szabo L.J."/>
            <person name="Martin F."/>
        </authorList>
    </citation>
    <scope>NUCLEOTIDE SEQUENCE [LARGE SCALE GENOMIC DNA]</scope>
    <source>
        <strain evidence="3">98AG31 / pathotype 3-4-7</strain>
    </source>
</reference>
<name>F4R752_MELLP</name>
<dbReference type="AlphaFoldDB" id="F4R752"/>
<dbReference type="InterPro" id="IPR014044">
    <property type="entry name" value="CAP_dom"/>
</dbReference>
<dbReference type="Gene3D" id="3.40.33.10">
    <property type="entry name" value="CAP"/>
    <property type="match status" value="1"/>
</dbReference>
<dbReference type="EMBL" id="GL883092">
    <property type="protein sequence ID" value="EGG11525.1"/>
    <property type="molecule type" value="Genomic_DNA"/>
</dbReference>
<dbReference type="PANTHER" id="PTHR10334">
    <property type="entry name" value="CYSTEINE-RICH SECRETORY PROTEIN-RELATED"/>
    <property type="match status" value="1"/>
</dbReference>
<dbReference type="SUPFAM" id="SSF55797">
    <property type="entry name" value="PR-1-like"/>
    <property type="match status" value="1"/>
</dbReference>
<dbReference type="GeneID" id="18935781"/>
<dbReference type="Proteomes" id="UP000001072">
    <property type="component" value="Unassembled WGS sequence"/>
</dbReference>
<dbReference type="InParanoid" id="F4R752"/>
<evidence type="ECO:0000313" key="2">
    <source>
        <dbReference type="EMBL" id="EGG11525.1"/>
    </source>
</evidence>
<protein>
    <recommendedName>
        <fullName evidence="1">SCP domain-containing protein</fullName>
    </recommendedName>
</protein>
<dbReference type="eggNOG" id="KOG3017">
    <property type="taxonomic scope" value="Eukaryota"/>
</dbReference>
<dbReference type="OrthoDB" id="337038at2759"/>
<dbReference type="VEuPathDB" id="FungiDB:MELLADRAFT_91097"/>
<dbReference type="HOGENOM" id="CLU_950205_0_0_1"/>
<dbReference type="Pfam" id="PF00188">
    <property type="entry name" value="CAP"/>
    <property type="match status" value="1"/>
</dbReference>
<proteinExistence type="predicted"/>
<dbReference type="PRINTS" id="PR00837">
    <property type="entry name" value="V5TPXLIKE"/>
</dbReference>
<dbReference type="SMART" id="SM00198">
    <property type="entry name" value="SCP"/>
    <property type="match status" value="1"/>
</dbReference>
<dbReference type="InterPro" id="IPR035940">
    <property type="entry name" value="CAP_sf"/>
</dbReference>
<dbReference type="KEGG" id="mlr:MELLADRAFT_91097"/>
<gene>
    <name evidence="2" type="ORF">MELLADRAFT_91097</name>
</gene>
<organism evidence="3">
    <name type="scientific">Melampsora larici-populina (strain 98AG31 / pathotype 3-4-7)</name>
    <name type="common">Poplar leaf rust fungus</name>
    <dbReference type="NCBI Taxonomy" id="747676"/>
    <lineage>
        <taxon>Eukaryota</taxon>
        <taxon>Fungi</taxon>
        <taxon>Dikarya</taxon>
        <taxon>Basidiomycota</taxon>
        <taxon>Pucciniomycotina</taxon>
        <taxon>Pucciniomycetes</taxon>
        <taxon>Pucciniales</taxon>
        <taxon>Melampsoraceae</taxon>
        <taxon>Melampsora</taxon>
    </lineage>
</organism>
<dbReference type="RefSeq" id="XP_007405160.1">
    <property type="nucleotide sequence ID" value="XM_007405098.1"/>
</dbReference>